<comment type="catalytic activity">
    <reaction evidence="11">
        <text>iminosuccinate + dihydroxyacetone phosphate = quinolinate + phosphate + 2 H2O + H(+)</text>
        <dbReference type="Rhea" id="RHEA:25888"/>
        <dbReference type="ChEBI" id="CHEBI:15377"/>
        <dbReference type="ChEBI" id="CHEBI:15378"/>
        <dbReference type="ChEBI" id="CHEBI:29959"/>
        <dbReference type="ChEBI" id="CHEBI:43474"/>
        <dbReference type="ChEBI" id="CHEBI:57642"/>
        <dbReference type="ChEBI" id="CHEBI:77875"/>
        <dbReference type="EC" id="2.5.1.72"/>
    </reaction>
    <physiologicalReaction direction="left-to-right" evidence="11">
        <dbReference type="Rhea" id="RHEA:25889"/>
    </physiologicalReaction>
</comment>
<reference evidence="14 15" key="1">
    <citation type="submission" date="2015-10" db="EMBL/GenBank/DDBJ databases">
        <title>Metagenome-Assembled Genomes uncover a global brackish microbiome.</title>
        <authorList>
            <person name="Hugerth L.W."/>
            <person name="Larsson J."/>
            <person name="Alneberg J."/>
            <person name="Lindh M.V."/>
            <person name="Legrand C."/>
            <person name="Pinhassi J."/>
            <person name="Andersson A.F."/>
        </authorList>
    </citation>
    <scope>NUCLEOTIDE SEQUENCE [LARGE SCALE GENOMIC DNA]</scope>
    <source>
        <strain evidence="14">BACL9 MAG-120820-bin42</strain>
    </source>
</reference>
<comment type="cofactor">
    <cofactor evidence="1">
        <name>[4Fe-4S] cluster</name>
        <dbReference type="ChEBI" id="CHEBI:49883"/>
    </cofactor>
</comment>
<dbReference type="PANTHER" id="PTHR30573:SF0">
    <property type="entry name" value="QUINOLINATE SYNTHASE, CHLOROPLASTIC"/>
    <property type="match status" value="1"/>
</dbReference>
<evidence type="ECO:0000313" key="14">
    <source>
        <dbReference type="EMBL" id="KRP31944.1"/>
    </source>
</evidence>
<keyword evidence="7" id="KW-0808">Transferase</keyword>
<keyword evidence="6" id="KW-0662">Pyridine nucleotide biosynthesis</keyword>
<dbReference type="GO" id="GO:0008987">
    <property type="term" value="F:quinolinate synthetase A activity"/>
    <property type="evidence" value="ECO:0007669"/>
    <property type="project" value="UniProtKB-UniRule"/>
</dbReference>
<evidence type="ECO:0000256" key="11">
    <source>
        <dbReference type="ARBA" id="ARBA00050125"/>
    </source>
</evidence>
<evidence type="ECO:0000256" key="10">
    <source>
        <dbReference type="ARBA" id="ARBA00023014"/>
    </source>
</evidence>
<keyword evidence="5" id="KW-0004">4Fe-4S</keyword>
<keyword evidence="9" id="KW-0408">Iron</keyword>
<comment type="function">
    <text evidence="2">Catalyzes the condensation of iminoaspartate with dihydroxyacetone phosphate to form quinolinate.</text>
</comment>
<dbReference type="GO" id="GO:0034628">
    <property type="term" value="P:'de novo' NAD+ biosynthetic process from L-aspartate"/>
    <property type="evidence" value="ECO:0007669"/>
    <property type="project" value="TreeGrafter"/>
</dbReference>
<evidence type="ECO:0000256" key="1">
    <source>
        <dbReference type="ARBA" id="ARBA00001966"/>
    </source>
</evidence>
<evidence type="ECO:0000256" key="7">
    <source>
        <dbReference type="ARBA" id="ARBA00022679"/>
    </source>
</evidence>
<evidence type="ECO:0000256" key="12">
    <source>
        <dbReference type="ARBA" id="ARBA00073059"/>
    </source>
</evidence>
<evidence type="ECO:0000256" key="5">
    <source>
        <dbReference type="ARBA" id="ARBA00022485"/>
    </source>
</evidence>
<dbReference type="InterPro" id="IPR036094">
    <property type="entry name" value="NadA_sf"/>
</dbReference>
<dbReference type="EC" id="2.5.1.72" evidence="4 13"/>
<dbReference type="AlphaFoldDB" id="A0A0R2X784"/>
<sequence>MTSLQKTFLDLKRDRKAVVLAHNYQPREIQEVADYVGDSLGLSYEAQKASGECILFCGVHFMAETAKIVNPEKKVLMPDLGAGCSLADSCPSEKLEAYRKENPGLYVVSYVNCTAAVKAQSDVICTSGNAEKIVQRVPKDREILFLPDRNLGDWVMQRTGRKMRLWDGDCYVHMEFTAASIDRIRKEHPEAQVVAHPECTRAVRALADEVCSTEKMVGYCRNSSARTFIVVTEEGMLHRLRREMPDRQFIAGPTDRCACGECRYMKMNTLAKAVGALESMAPELLLSRDVMQRAKAPIERMLDWSRN</sequence>
<comment type="pathway">
    <text evidence="3">Cofactor biosynthesis; NAD(+) biosynthesis; quinolinate from iminoaspartate: step 1/1.</text>
</comment>
<dbReference type="FunFam" id="3.40.50.10800:FF:000001">
    <property type="entry name" value="Quinolinate synthase A"/>
    <property type="match status" value="1"/>
</dbReference>
<evidence type="ECO:0000256" key="8">
    <source>
        <dbReference type="ARBA" id="ARBA00022723"/>
    </source>
</evidence>
<accession>A0A0R2X784</accession>
<evidence type="ECO:0000256" key="2">
    <source>
        <dbReference type="ARBA" id="ARBA00003791"/>
    </source>
</evidence>
<evidence type="ECO:0000313" key="15">
    <source>
        <dbReference type="Proteomes" id="UP000051557"/>
    </source>
</evidence>
<protein>
    <recommendedName>
        <fullName evidence="12 13">Quinolinate synthase</fullName>
        <ecNumber evidence="4 13">2.5.1.72</ecNumber>
    </recommendedName>
</protein>
<dbReference type="PANTHER" id="PTHR30573">
    <property type="entry name" value="QUINOLINATE SYNTHETASE A"/>
    <property type="match status" value="1"/>
</dbReference>
<evidence type="ECO:0000256" key="13">
    <source>
        <dbReference type="NCBIfam" id="TIGR00550"/>
    </source>
</evidence>
<dbReference type="NCBIfam" id="TIGR00550">
    <property type="entry name" value="nadA"/>
    <property type="match status" value="1"/>
</dbReference>
<evidence type="ECO:0000256" key="9">
    <source>
        <dbReference type="ARBA" id="ARBA00023004"/>
    </source>
</evidence>
<comment type="caution">
    <text evidence="14">The sequence shown here is derived from an EMBL/GenBank/DDBJ whole genome shotgun (WGS) entry which is preliminary data.</text>
</comment>
<evidence type="ECO:0000256" key="4">
    <source>
        <dbReference type="ARBA" id="ARBA00012669"/>
    </source>
</evidence>
<organism evidence="14 15">
    <name type="scientific">Verrucomicrobia subdivision 6 bacterium BACL9 MAG-120820-bin42</name>
    <dbReference type="NCBI Taxonomy" id="1655634"/>
    <lineage>
        <taxon>Bacteria</taxon>
        <taxon>Pseudomonadati</taxon>
        <taxon>Verrucomicrobiota</taxon>
        <taxon>Verrucomicrobiia</taxon>
        <taxon>Verrucomicrobiales</taxon>
        <taxon>Verrucomicrobia subdivision 6</taxon>
    </lineage>
</organism>
<dbReference type="Pfam" id="PF02445">
    <property type="entry name" value="NadA"/>
    <property type="match status" value="1"/>
</dbReference>
<evidence type="ECO:0000256" key="3">
    <source>
        <dbReference type="ARBA" id="ARBA00005065"/>
    </source>
</evidence>
<dbReference type="Proteomes" id="UP000051557">
    <property type="component" value="Unassembled WGS sequence"/>
</dbReference>
<dbReference type="UniPathway" id="UPA00253">
    <property type="reaction ID" value="UER00327"/>
</dbReference>
<dbReference type="GO" id="GO:0005829">
    <property type="term" value="C:cytosol"/>
    <property type="evidence" value="ECO:0007669"/>
    <property type="project" value="TreeGrafter"/>
</dbReference>
<dbReference type="GO" id="GO:0051539">
    <property type="term" value="F:4 iron, 4 sulfur cluster binding"/>
    <property type="evidence" value="ECO:0007669"/>
    <property type="project" value="UniProtKB-KW"/>
</dbReference>
<keyword evidence="10" id="KW-0411">Iron-sulfur</keyword>
<dbReference type="InterPro" id="IPR003473">
    <property type="entry name" value="NadA"/>
</dbReference>
<name>A0A0R2X784_9BACT</name>
<evidence type="ECO:0000256" key="6">
    <source>
        <dbReference type="ARBA" id="ARBA00022642"/>
    </source>
</evidence>
<dbReference type="SUPFAM" id="SSF142754">
    <property type="entry name" value="NadA-like"/>
    <property type="match status" value="1"/>
</dbReference>
<keyword evidence="8" id="KW-0479">Metal-binding</keyword>
<dbReference type="NCBIfam" id="NF006878">
    <property type="entry name" value="PRK09375.1-2"/>
    <property type="match status" value="1"/>
</dbReference>
<proteinExistence type="predicted"/>
<dbReference type="EMBL" id="LIDM01000205">
    <property type="protein sequence ID" value="KRP31944.1"/>
    <property type="molecule type" value="Genomic_DNA"/>
</dbReference>
<dbReference type="GO" id="GO:0046872">
    <property type="term" value="F:metal ion binding"/>
    <property type="evidence" value="ECO:0007669"/>
    <property type="project" value="UniProtKB-KW"/>
</dbReference>
<dbReference type="Gene3D" id="3.40.50.10800">
    <property type="entry name" value="NadA-like"/>
    <property type="match status" value="3"/>
</dbReference>
<gene>
    <name evidence="14" type="ORF">ABS32_05425</name>
</gene>